<comment type="caution">
    <text evidence="2">The sequence shown here is derived from an EMBL/GenBank/DDBJ whole genome shotgun (WGS) entry which is preliminary data.</text>
</comment>
<dbReference type="RefSeq" id="WP_377980026.1">
    <property type="nucleotide sequence ID" value="NZ_JBBKXX010000001.1"/>
</dbReference>
<keyword evidence="3" id="KW-1185">Reference proteome</keyword>
<evidence type="ECO:0000313" key="3">
    <source>
        <dbReference type="Proteomes" id="UP001598019"/>
    </source>
</evidence>
<dbReference type="EMBL" id="JBBKXX010000001">
    <property type="protein sequence ID" value="MFD3407599.1"/>
    <property type="molecule type" value="Genomic_DNA"/>
</dbReference>
<gene>
    <name evidence="2" type="ORF">SKC37_02930</name>
</gene>
<accession>A0ABW6DJB6</accession>
<name>A0ABW6DJB6_9BACT</name>
<reference evidence="2 3" key="1">
    <citation type="submission" date="2024-03" db="EMBL/GenBank/DDBJ databases">
        <title>Aquirufa genome sequencing.</title>
        <authorList>
            <person name="Pitt A."/>
            <person name="Hahn M.W."/>
        </authorList>
    </citation>
    <scope>NUCLEOTIDE SEQUENCE [LARGE SCALE GENOMIC DNA]</scope>
    <source>
        <strain evidence="2 3">HETE-83D</strain>
    </source>
</reference>
<dbReference type="Proteomes" id="UP001598019">
    <property type="component" value="Unassembled WGS sequence"/>
</dbReference>
<protein>
    <recommendedName>
        <fullName evidence="4">DUF1566 domain-containing protein</fullName>
    </recommendedName>
</protein>
<feature type="chain" id="PRO_5045773288" description="DUF1566 domain-containing protein" evidence="1">
    <location>
        <begin position="19"/>
        <end position="873"/>
    </location>
</feature>
<evidence type="ECO:0008006" key="4">
    <source>
        <dbReference type="Google" id="ProtNLM"/>
    </source>
</evidence>
<proteinExistence type="predicted"/>
<feature type="signal peptide" evidence="1">
    <location>
        <begin position="1"/>
        <end position="18"/>
    </location>
</feature>
<evidence type="ECO:0000256" key="1">
    <source>
        <dbReference type="SAM" id="SignalP"/>
    </source>
</evidence>
<keyword evidence="1" id="KW-0732">Signal</keyword>
<evidence type="ECO:0000313" key="2">
    <source>
        <dbReference type="EMBL" id="MFD3407599.1"/>
    </source>
</evidence>
<organism evidence="2 3">
    <name type="scientific">Aquirufa esocilacus</name>
    <dbReference type="NCBI Taxonomy" id="3096513"/>
    <lineage>
        <taxon>Bacteria</taxon>
        <taxon>Pseudomonadati</taxon>
        <taxon>Bacteroidota</taxon>
        <taxon>Cytophagia</taxon>
        <taxon>Cytophagales</taxon>
        <taxon>Flectobacillaceae</taxon>
        <taxon>Aquirufa</taxon>
    </lineage>
</organism>
<sequence length="873" mass="92217">MKKSLTFLFILVSFFVFSQNNGINFQGVGRNAAGAVLATQKISLRFSVIQGTETGLIEYVESKEVNTNAQGIFSVVIGDGTQISKTGNFTDINWKINPKFLKVEMDPAGGTSFAAMGTTRLQSVPFAYYANGVNAENVEGVLSASKGGTGLSSISALKTALGIDQINNTSDLAKPISTLMQEALDTKVTTNTFSTTITTKENTANKSTAIDLGGANPSDNLYPSQKAVKEYISANSASGGIADGGITSIKIATGAVTNEKIANGAVSTLSGINTGDETEASIKSKLGVSSIFNGDFNDLTNKPTKLLWQDASDIDKVTRVSVSENGIYLKMEDPVNNLSNRWVFNDNGDLELPENGTIILFDGYNSLPLSNLLPYPTYTAGLVLTEDGNGNAIWQDKSEFDHLAVYSDGNSPGIFLQQNDPTAPTWMRVGNQGGGAEYGIVGSNDQFFDDTVQGDIALKAFSSSNDKKMFIGATFAGQANLVLSPDGSIIANGKVNVPDMTIGDSYSYSSAALAINSTTKGFLPPRMVENEKNNIDSPENGLIIWCYNCGINGSGELQIFNGYSWESISGASSQNSTYTAGSGLTLTGTSFSIESGAISSTSIADGSISNIDISSAAAINYSKLNLSNSILSSDLTAAAITTSNLADASVTNAKISGPISVANGGTGTSTLTQNNILLGNGTSAIQLIAPGTSGNVLTSNGTTWVSSTPVTSNASSNTYSIGLNPDLGGVVFYLTPDNKHGLVVEEIDQCNACSFLEAENAISNPSNHSTNGKKFTDWRLPTIYELPVINNAVGYKAPGNLYNVANFNGGTNRSQYYFVSFWSSTKYTDDANNSDFGITGSKTKSYYFSNDTFEYLSNIHTILTVRVRAIRSF</sequence>